<dbReference type="PANTHER" id="PTHR34610">
    <property type="entry name" value="SSL7007 PROTEIN"/>
    <property type="match status" value="1"/>
</dbReference>
<dbReference type="PANTHER" id="PTHR34610:SF4">
    <property type="entry name" value="SLL8027 PROTEIN"/>
    <property type="match status" value="1"/>
</dbReference>
<dbReference type="InterPro" id="IPR029060">
    <property type="entry name" value="PIN-like_dom_sf"/>
</dbReference>
<dbReference type="NCBIfam" id="TIGR00305">
    <property type="entry name" value="putative toxin-antitoxin system toxin component, PIN family"/>
    <property type="match status" value="1"/>
</dbReference>
<dbReference type="STRING" id="1255043.TVNIR_0736"/>
<dbReference type="SUPFAM" id="SSF88723">
    <property type="entry name" value="PIN domain-like"/>
    <property type="match status" value="1"/>
</dbReference>
<evidence type="ECO:0000313" key="2">
    <source>
        <dbReference type="EMBL" id="AGA32430.1"/>
    </source>
</evidence>
<dbReference type="InterPro" id="IPR002850">
    <property type="entry name" value="PIN_toxin-like"/>
</dbReference>
<evidence type="ECO:0000259" key="1">
    <source>
        <dbReference type="Pfam" id="PF13470"/>
    </source>
</evidence>
<name>L0DTX2_THIND</name>
<dbReference type="HOGENOM" id="CLU_116617_3_0_6"/>
<sequence length="130" mass="13851">MSGLLWQGAPRRLIDACRGQTLTLVTSPVLLAELAEVLARDKFAVRILRAGLSARALVDDYADIVHVITPDALPEAASRDPDDDEVLACAIAAHVDAIVSGDADLLTLESFHGIPILSARQAVQKFEPGK</sequence>
<feature type="domain" description="PIN" evidence="1">
    <location>
        <begin position="2"/>
        <end position="103"/>
    </location>
</feature>
<evidence type="ECO:0000313" key="3">
    <source>
        <dbReference type="Proteomes" id="UP000010809"/>
    </source>
</evidence>
<proteinExistence type="predicted"/>
<dbReference type="InterPro" id="IPR002716">
    <property type="entry name" value="PIN_dom"/>
</dbReference>
<protein>
    <submittedName>
        <fullName evidence="2">Nucleotide binding protein PINc</fullName>
    </submittedName>
</protein>
<dbReference type="AlphaFoldDB" id="L0DTX2"/>
<keyword evidence="3" id="KW-1185">Reference proteome</keyword>
<organism evidence="2 3">
    <name type="scientific">Thioalkalivibrio nitratireducens (strain DSM 14787 / UNIQEM 213 / ALEN2)</name>
    <dbReference type="NCBI Taxonomy" id="1255043"/>
    <lineage>
        <taxon>Bacteria</taxon>
        <taxon>Pseudomonadati</taxon>
        <taxon>Pseudomonadota</taxon>
        <taxon>Gammaproteobacteria</taxon>
        <taxon>Chromatiales</taxon>
        <taxon>Ectothiorhodospiraceae</taxon>
        <taxon>Thioalkalivibrio</taxon>
    </lineage>
</organism>
<reference evidence="2" key="1">
    <citation type="submission" date="2015-12" db="EMBL/GenBank/DDBJ databases">
        <authorList>
            <person name="Tikhonova T.V."/>
            <person name="Pavlov A.R."/>
            <person name="Beletsky A.V."/>
            <person name="Mardanov A.V."/>
            <person name="Sorokin D.Y."/>
            <person name="Ravin N.V."/>
            <person name="Popov V.O."/>
        </authorList>
    </citation>
    <scope>NUCLEOTIDE SEQUENCE</scope>
    <source>
        <strain evidence="2">DSM 14787</strain>
    </source>
</reference>
<gene>
    <name evidence="2" type="ordered locus">TVNIR_0736</name>
</gene>
<dbReference type="eggNOG" id="COG1569">
    <property type="taxonomic scope" value="Bacteria"/>
</dbReference>
<dbReference type="EMBL" id="CP003989">
    <property type="protein sequence ID" value="AGA32430.1"/>
    <property type="molecule type" value="Genomic_DNA"/>
</dbReference>
<accession>L0DTX2</accession>
<dbReference type="Proteomes" id="UP000010809">
    <property type="component" value="Chromosome"/>
</dbReference>
<dbReference type="KEGG" id="tni:TVNIR_0736"/>
<dbReference type="Pfam" id="PF13470">
    <property type="entry name" value="PIN_3"/>
    <property type="match status" value="1"/>
</dbReference>
<dbReference type="PATRIC" id="fig|1255043.3.peg.742"/>